<evidence type="ECO:0000256" key="2">
    <source>
        <dbReference type="ARBA" id="ARBA00023002"/>
    </source>
</evidence>
<accession>A0ABZ2C8G1</accession>
<keyword evidence="7" id="KW-1185">Reference proteome</keyword>
<gene>
    <name evidence="6" type="ORF">R4Z09_20565</name>
</gene>
<sequence length="484" mass="53102">MIKAAVEKIDNFFGHQEVQSTEYFDVYDPGIFTDIVAKVAKGTSETADQAVQTAFQAFREWREVPVAERIKLIKQAAVVLEESTESLRPLLIRENGGTVKESTADFIRGASMIHNMADRAEAFLEPSRFENTVSWMSIEKNPIGVIGLIVPWNSPIILTMSKLAPALLAGNTVVVKPSRDAPVALTLALKAMAKVLPHGVINVVNGRSNVTITLTEHPLVGKISFTGGTQTGSSIMASAASTIKKVSLELGGNDPAIILDDADVNIIMPRLCKGIFTRAGQICFAVKRVYVPNHMLDAVYETMSDIVNEYQVGHGLDERTTFGPLINQKQYNYVQGLAEKARQSGATVRQLGKKVDSEQWQNGYYMLPSIVRDIDPRHELVVSEQFGPVIPLISYNSIDEAIEMANGTEFGLCSSVWSEDQERALAVARKIEAGGTFINSHNVDSLSLDMPFGGVKQSGLGRERTEIGFSEYVEYQAIRMLKEC</sequence>
<feature type="active site" evidence="3">
    <location>
        <position position="249"/>
    </location>
</feature>
<dbReference type="InterPro" id="IPR016162">
    <property type="entry name" value="Ald_DH_N"/>
</dbReference>
<protein>
    <submittedName>
        <fullName evidence="6">Aldehyde dehydrogenase family protein</fullName>
    </submittedName>
</protein>
<dbReference type="InterPro" id="IPR015590">
    <property type="entry name" value="Aldehyde_DH_dom"/>
</dbReference>
<dbReference type="RefSeq" id="WP_338448596.1">
    <property type="nucleotide sequence ID" value="NZ_CP137640.1"/>
</dbReference>
<evidence type="ECO:0000259" key="5">
    <source>
        <dbReference type="Pfam" id="PF00171"/>
    </source>
</evidence>
<dbReference type="EMBL" id="CP137640">
    <property type="protein sequence ID" value="WVX79663.1"/>
    <property type="molecule type" value="Genomic_DNA"/>
</dbReference>
<proteinExistence type="inferred from homology"/>
<dbReference type="PANTHER" id="PTHR42804:SF1">
    <property type="entry name" value="ALDEHYDE DEHYDROGENASE-RELATED"/>
    <property type="match status" value="1"/>
</dbReference>
<comment type="similarity">
    <text evidence="1 4">Belongs to the aldehyde dehydrogenase family.</text>
</comment>
<feature type="domain" description="Aldehyde dehydrogenase" evidence="5">
    <location>
        <begin position="19"/>
        <end position="477"/>
    </location>
</feature>
<evidence type="ECO:0000313" key="7">
    <source>
        <dbReference type="Proteomes" id="UP001357223"/>
    </source>
</evidence>
<name>A0ABZ2C8G1_9BACI</name>
<dbReference type="Gene3D" id="3.40.605.10">
    <property type="entry name" value="Aldehyde Dehydrogenase, Chain A, domain 1"/>
    <property type="match status" value="1"/>
</dbReference>
<dbReference type="PANTHER" id="PTHR42804">
    <property type="entry name" value="ALDEHYDE DEHYDROGENASE"/>
    <property type="match status" value="1"/>
</dbReference>
<evidence type="ECO:0000256" key="3">
    <source>
        <dbReference type="PROSITE-ProRule" id="PRU10007"/>
    </source>
</evidence>
<organism evidence="6 7">
    <name type="scientific">Niallia oryzisoli</name>
    <dbReference type="NCBI Taxonomy" id="1737571"/>
    <lineage>
        <taxon>Bacteria</taxon>
        <taxon>Bacillati</taxon>
        <taxon>Bacillota</taxon>
        <taxon>Bacilli</taxon>
        <taxon>Bacillales</taxon>
        <taxon>Bacillaceae</taxon>
        <taxon>Niallia</taxon>
    </lineage>
</organism>
<dbReference type="PROSITE" id="PS00687">
    <property type="entry name" value="ALDEHYDE_DEHYDR_GLU"/>
    <property type="match status" value="1"/>
</dbReference>
<evidence type="ECO:0000313" key="6">
    <source>
        <dbReference type="EMBL" id="WVX79663.1"/>
    </source>
</evidence>
<dbReference type="InterPro" id="IPR016161">
    <property type="entry name" value="Ald_DH/histidinol_DH"/>
</dbReference>
<dbReference type="InterPro" id="IPR029510">
    <property type="entry name" value="Ald_DH_CS_GLU"/>
</dbReference>
<dbReference type="Gene3D" id="3.40.309.10">
    <property type="entry name" value="Aldehyde Dehydrogenase, Chain A, domain 2"/>
    <property type="match status" value="1"/>
</dbReference>
<dbReference type="SUPFAM" id="SSF53720">
    <property type="entry name" value="ALDH-like"/>
    <property type="match status" value="1"/>
</dbReference>
<dbReference type="Pfam" id="PF00171">
    <property type="entry name" value="Aldedh"/>
    <property type="match status" value="1"/>
</dbReference>
<reference evidence="6 7" key="1">
    <citation type="submission" date="2023-10" db="EMBL/GenBank/DDBJ databases">
        <title>Niallia locisalis sp.nov. isolated from a salt pond sample.</title>
        <authorList>
            <person name="Li X.-J."/>
            <person name="Dong L."/>
        </authorList>
    </citation>
    <scope>NUCLEOTIDE SEQUENCE [LARGE SCALE GENOMIC DNA]</scope>
    <source>
        <strain evidence="6 7">DSM 29761</strain>
    </source>
</reference>
<dbReference type="Proteomes" id="UP001357223">
    <property type="component" value="Chromosome"/>
</dbReference>
<keyword evidence="2 4" id="KW-0560">Oxidoreductase</keyword>
<dbReference type="InterPro" id="IPR016163">
    <property type="entry name" value="Ald_DH_C"/>
</dbReference>
<evidence type="ECO:0000256" key="4">
    <source>
        <dbReference type="RuleBase" id="RU003345"/>
    </source>
</evidence>
<evidence type="ECO:0000256" key="1">
    <source>
        <dbReference type="ARBA" id="ARBA00009986"/>
    </source>
</evidence>